<accession>E5Y6P2</accession>
<protein>
    <submittedName>
        <fullName evidence="1">Uncharacterized protein</fullName>
    </submittedName>
</protein>
<dbReference type="eggNOG" id="ENOG502ZC7P">
    <property type="taxonomic scope" value="Bacteria"/>
</dbReference>
<dbReference type="Proteomes" id="UP000006034">
    <property type="component" value="Unassembled WGS sequence"/>
</dbReference>
<dbReference type="STRING" id="563192.HMPREF0179_01855"/>
<comment type="caution">
    <text evidence="1">The sequence shown here is derived from an EMBL/GenBank/DDBJ whole genome shotgun (WGS) entry which is preliminary data.</text>
</comment>
<dbReference type="OrthoDB" id="2087522at2"/>
<reference evidence="1 2" key="1">
    <citation type="submission" date="2010-10" db="EMBL/GenBank/DDBJ databases">
        <authorList>
            <consortium name="The Broad Institute Genome Sequencing Platform"/>
            <person name="Ward D."/>
            <person name="Earl A."/>
            <person name="Feldgarden M."/>
            <person name="Young S.K."/>
            <person name="Gargeya S."/>
            <person name="Zeng Q."/>
            <person name="Alvarado L."/>
            <person name="Berlin A."/>
            <person name="Bochicchio J."/>
            <person name="Chapman S.B."/>
            <person name="Chen Z."/>
            <person name="Freedman E."/>
            <person name="Gellesch M."/>
            <person name="Goldberg J."/>
            <person name="Griggs A."/>
            <person name="Gujja S."/>
            <person name="Heilman E."/>
            <person name="Heiman D."/>
            <person name="Howarth C."/>
            <person name="Mehta T."/>
            <person name="Neiman D."/>
            <person name="Pearson M."/>
            <person name="Roberts A."/>
            <person name="Saif S."/>
            <person name="Shea T."/>
            <person name="Shenoy N."/>
            <person name="Sisk P."/>
            <person name="Stolte C."/>
            <person name="Sykes S."/>
            <person name="White J."/>
            <person name="Yandava C."/>
            <person name="Allen-Vercoe E."/>
            <person name="Sibley C."/>
            <person name="Ambrose C.E."/>
            <person name="Strauss J."/>
            <person name="Daigneault M."/>
            <person name="Haas B."/>
            <person name="Nusbaum C."/>
            <person name="Birren B."/>
        </authorList>
    </citation>
    <scope>NUCLEOTIDE SEQUENCE [LARGE SCALE GENOMIC DNA]</scope>
    <source>
        <strain evidence="1 2">3_1_6</strain>
    </source>
</reference>
<gene>
    <name evidence="1" type="ORF">HMPREF0179_01855</name>
</gene>
<sequence length="322" mass="34217">MAEATSRSGERRDEGRQWLRRCSLLVGPKEGGALELGELRVAFTVKVSEQETPNSASIKVYNLSEATAGRIRKEFTRVILQAGYQGNCSVIFDGNITKVALGQEGGPGAGKNGGEGEGLDTCLEISAGDGDRAYNYALVNTSLAAGSTPDDHVRACMKAFSAKGIEPGYIPLLPGQKLPRGKVMYGMARAYMRDTARRTGTAWSFQKGKMQMVPASGYLPGEAVVLSAGTGLIGTPKANDKGIEIKCLLNPRLRIGGRVRLDNAGGAGLKAGTGREPRDVHDGLYRILSITFSGDTRGADWYATLSCVGIDDTSQLPLDEAR</sequence>
<name>E5Y6P2_BILW3</name>
<organism evidence="1 2">
    <name type="scientific">Bilophila wadsworthia (strain 3_1_6)</name>
    <dbReference type="NCBI Taxonomy" id="563192"/>
    <lineage>
        <taxon>Bacteria</taxon>
        <taxon>Pseudomonadati</taxon>
        <taxon>Thermodesulfobacteriota</taxon>
        <taxon>Desulfovibrionia</taxon>
        <taxon>Desulfovibrionales</taxon>
        <taxon>Desulfovibrionaceae</taxon>
        <taxon>Bilophila</taxon>
    </lineage>
</organism>
<dbReference type="EMBL" id="ADCP02000001">
    <property type="protein sequence ID" value="EFV44318.2"/>
    <property type="molecule type" value="Genomic_DNA"/>
</dbReference>
<dbReference type="AlphaFoldDB" id="E5Y6P2"/>
<dbReference type="GeneID" id="78084125"/>
<reference evidence="1 2" key="2">
    <citation type="submission" date="2013-04" db="EMBL/GenBank/DDBJ databases">
        <title>The Genome Sequence of Bilophila wadsworthia 3_1_6.</title>
        <authorList>
            <consortium name="The Broad Institute Genomics Platform"/>
            <person name="Earl A."/>
            <person name="Ward D."/>
            <person name="Feldgarden M."/>
            <person name="Gevers D."/>
            <person name="Sibley C."/>
            <person name="Strauss J."/>
            <person name="Allen-Vercoe E."/>
            <person name="Walker B."/>
            <person name="Young S."/>
            <person name="Zeng Q."/>
            <person name="Gargeya S."/>
            <person name="Fitzgerald M."/>
            <person name="Haas B."/>
            <person name="Abouelleil A."/>
            <person name="Allen A.W."/>
            <person name="Alvarado L."/>
            <person name="Arachchi H.M."/>
            <person name="Berlin A.M."/>
            <person name="Chapman S.B."/>
            <person name="Gainer-Dewar J."/>
            <person name="Goldberg J."/>
            <person name="Griggs A."/>
            <person name="Gujja S."/>
            <person name="Hansen M."/>
            <person name="Howarth C."/>
            <person name="Imamovic A."/>
            <person name="Ireland A."/>
            <person name="Larimer J."/>
            <person name="McCowan C."/>
            <person name="Murphy C."/>
            <person name="Pearson M."/>
            <person name="Poon T.W."/>
            <person name="Priest M."/>
            <person name="Roberts A."/>
            <person name="Saif S."/>
            <person name="Shea T."/>
            <person name="Sisk P."/>
            <person name="Sykes S."/>
            <person name="Wortman J."/>
            <person name="Nusbaum C."/>
            <person name="Birren B."/>
        </authorList>
    </citation>
    <scope>NUCLEOTIDE SEQUENCE [LARGE SCALE GENOMIC DNA]</scope>
    <source>
        <strain evidence="1 2">3_1_6</strain>
    </source>
</reference>
<evidence type="ECO:0000313" key="2">
    <source>
        <dbReference type="Proteomes" id="UP000006034"/>
    </source>
</evidence>
<dbReference type="NCBIfam" id="NF047561">
    <property type="entry name" value="orf58_phage_fam"/>
    <property type="match status" value="1"/>
</dbReference>
<dbReference type="RefSeq" id="WP_016360353.1">
    <property type="nucleotide sequence ID" value="NZ_KE150238.1"/>
</dbReference>
<keyword evidence="2" id="KW-1185">Reference proteome</keyword>
<evidence type="ECO:0000313" key="1">
    <source>
        <dbReference type="EMBL" id="EFV44318.2"/>
    </source>
</evidence>
<dbReference type="HOGENOM" id="CLU_059703_0_0_7"/>
<proteinExistence type="predicted"/>